<dbReference type="EMBL" id="AP023093">
    <property type="protein sequence ID" value="BCE35897.1"/>
    <property type="molecule type" value="Genomic_DNA"/>
</dbReference>
<feature type="transmembrane region" description="Helical" evidence="1">
    <location>
        <begin position="6"/>
        <end position="30"/>
    </location>
</feature>
<proteinExistence type="predicted"/>
<reference evidence="3" key="2">
    <citation type="submission" date="2020-05" db="EMBL/GenBank/DDBJ databases">
        <title>Complete genome sequence of Bradyrhizobium diazoefficiens XF9 isolated from soybean nodule.</title>
        <authorList>
            <person name="Noda R."/>
            <person name="Kakizaki K."/>
            <person name="Minamisawa K."/>
        </authorList>
    </citation>
    <scope>NUCLEOTIDE SEQUENCE</scope>
    <source>
        <strain evidence="3">XF9</strain>
    </source>
</reference>
<name>A0A809Y7D8_9BRAD</name>
<protein>
    <submittedName>
        <fullName evidence="2">Uncharacterized protein</fullName>
    </submittedName>
</protein>
<dbReference type="AlphaFoldDB" id="A0A809Y7D8"/>
<dbReference type="RefSeq" id="WP_182872477.1">
    <property type="nucleotide sequence ID" value="NZ_AP022639.1"/>
</dbReference>
<feature type="transmembrane region" description="Helical" evidence="1">
    <location>
        <begin position="139"/>
        <end position="156"/>
    </location>
</feature>
<keyword evidence="1" id="KW-0812">Transmembrane</keyword>
<organism evidence="2">
    <name type="scientific">Bradyrhizobium diazoefficiens</name>
    <dbReference type="NCBI Taxonomy" id="1355477"/>
    <lineage>
        <taxon>Bacteria</taxon>
        <taxon>Pseudomonadati</taxon>
        <taxon>Pseudomonadota</taxon>
        <taxon>Alphaproteobacteria</taxon>
        <taxon>Hyphomicrobiales</taxon>
        <taxon>Nitrobacteraceae</taxon>
        <taxon>Bradyrhizobium</taxon>
    </lineage>
</organism>
<evidence type="ECO:0000256" key="1">
    <source>
        <dbReference type="SAM" id="Phobius"/>
    </source>
</evidence>
<feature type="transmembrane region" description="Helical" evidence="1">
    <location>
        <begin position="100"/>
        <end position="127"/>
    </location>
</feature>
<reference evidence="2" key="1">
    <citation type="submission" date="2020-05" db="EMBL/GenBank/DDBJ databases">
        <title>Complete genome sequence of Bradyrhizobium diazoefficiens XF3 isolated from soybean nodule.</title>
        <authorList>
            <person name="Noda R."/>
            <person name="Kakizaki K."/>
            <person name="Minamisawa K."/>
        </authorList>
    </citation>
    <scope>NUCLEOTIDE SEQUENCE</scope>
    <source>
        <strain evidence="2">XF3</strain>
    </source>
</reference>
<feature type="transmembrane region" description="Helical" evidence="1">
    <location>
        <begin position="42"/>
        <end position="65"/>
    </location>
</feature>
<keyword evidence="1" id="KW-1133">Transmembrane helix</keyword>
<sequence>MVSQRAAEWISGTIELVWFILALSTIWLSIRTLNRRGHPTQVNVIWYAFSLIFVIRIAVAFAAYAEGYSSLSMFLDHELHISSEYTLRLHSWLTNIREEFVLVISIIVVAIAPQLLTYGLAGIFGCAKPPALVWYFEELAAWSLIKFLAALSAIVFEEAISPIGFQGESIGATPARQIVEAALILMSAFGLAVLQTQLMDIVEGRSKAAFTSTWATWIHRKATRNLTTVPGRSGQDPNKHCPANS</sequence>
<gene>
    <name evidence="2" type="ORF">XF3B_09280</name>
    <name evidence="3" type="ORF">XF9B_09220</name>
</gene>
<dbReference type="EMBL" id="AP023098">
    <property type="protein sequence ID" value="BCE79501.1"/>
    <property type="molecule type" value="Genomic_DNA"/>
</dbReference>
<accession>A0A809Y7D8</accession>
<keyword evidence="1" id="KW-0472">Membrane</keyword>
<evidence type="ECO:0000313" key="2">
    <source>
        <dbReference type="EMBL" id="BCE35897.1"/>
    </source>
</evidence>
<evidence type="ECO:0000313" key="3">
    <source>
        <dbReference type="EMBL" id="BCE79501.1"/>
    </source>
</evidence>